<dbReference type="Gene3D" id="3.30.70.1070">
    <property type="entry name" value="Sporulation related repeat"/>
    <property type="match status" value="1"/>
</dbReference>
<dbReference type="InterPro" id="IPR036680">
    <property type="entry name" value="SPOR-like_sf"/>
</dbReference>
<evidence type="ECO:0000313" key="4">
    <source>
        <dbReference type="Proteomes" id="UP000030147"/>
    </source>
</evidence>
<dbReference type="InterPro" id="IPR002901">
    <property type="entry name" value="MGlyc_endo_b_GlcNAc-like_dom"/>
</dbReference>
<dbReference type="Gene3D" id="3.40.630.40">
    <property type="entry name" value="Zn-dependent exopeptidases"/>
    <property type="match status" value="1"/>
</dbReference>
<dbReference type="Pfam" id="PF01520">
    <property type="entry name" value="Amidase_3"/>
    <property type="match status" value="1"/>
</dbReference>
<comment type="caution">
    <text evidence="3">The sequence shown here is derived from an EMBL/GenBank/DDBJ whole genome shotgun (WGS) entry which is preliminary data.</text>
</comment>
<dbReference type="GO" id="GO:0042834">
    <property type="term" value="F:peptidoglycan binding"/>
    <property type="evidence" value="ECO:0007669"/>
    <property type="project" value="InterPro"/>
</dbReference>
<dbReference type="STRING" id="1385514.N782_07460"/>
<dbReference type="AlphaFoldDB" id="A0A0A2TG38"/>
<dbReference type="SMART" id="SM00646">
    <property type="entry name" value="Ami_3"/>
    <property type="match status" value="1"/>
</dbReference>
<dbReference type="InterPro" id="IPR002508">
    <property type="entry name" value="MurNAc-LAA_cat"/>
</dbReference>
<dbReference type="PROSITE" id="PS51724">
    <property type="entry name" value="SPOR"/>
    <property type="match status" value="1"/>
</dbReference>
<dbReference type="GO" id="GO:0030288">
    <property type="term" value="C:outer membrane-bounded periplasmic space"/>
    <property type="evidence" value="ECO:0007669"/>
    <property type="project" value="TreeGrafter"/>
</dbReference>
<dbReference type="eggNOG" id="COG0860">
    <property type="taxonomic scope" value="Bacteria"/>
</dbReference>
<keyword evidence="1" id="KW-0378">Hydrolase</keyword>
<dbReference type="GO" id="GO:0009253">
    <property type="term" value="P:peptidoglycan catabolic process"/>
    <property type="evidence" value="ECO:0007669"/>
    <property type="project" value="InterPro"/>
</dbReference>
<dbReference type="OrthoDB" id="9763643at2"/>
<dbReference type="CDD" id="cd02696">
    <property type="entry name" value="MurNAc-LAA"/>
    <property type="match status" value="1"/>
</dbReference>
<dbReference type="EMBL" id="AVBF01000018">
    <property type="protein sequence ID" value="KGP73071.1"/>
    <property type="molecule type" value="Genomic_DNA"/>
</dbReference>
<reference evidence="3 4" key="1">
    <citation type="journal article" date="2015" name="Stand. Genomic Sci.">
        <title>High quality draft genome sequence of the moderately halophilic bacterium Pontibacillus yanchengensis Y32(T) and comparison among Pontibacillus genomes.</title>
        <authorList>
            <person name="Huang J."/>
            <person name="Qiao Z.X."/>
            <person name="Tang J.W."/>
            <person name="Wang G."/>
        </authorList>
    </citation>
    <scope>NUCLEOTIDE SEQUENCE [LARGE SCALE GENOMIC DNA]</scope>
    <source>
        <strain evidence="3 4">Y32</strain>
    </source>
</reference>
<keyword evidence="4" id="KW-1185">Reference proteome</keyword>
<dbReference type="InterPro" id="IPR007730">
    <property type="entry name" value="SPOR-like_dom"/>
</dbReference>
<gene>
    <name evidence="3" type="ORF">N782_07460</name>
</gene>
<dbReference type="Pfam" id="PF01832">
    <property type="entry name" value="Glucosaminidase"/>
    <property type="match status" value="1"/>
</dbReference>
<dbReference type="GO" id="GO:0008745">
    <property type="term" value="F:N-acetylmuramoyl-L-alanine amidase activity"/>
    <property type="evidence" value="ECO:0007669"/>
    <property type="project" value="InterPro"/>
</dbReference>
<dbReference type="PANTHER" id="PTHR30404">
    <property type="entry name" value="N-ACETYLMURAMOYL-L-ALANINE AMIDASE"/>
    <property type="match status" value="1"/>
</dbReference>
<dbReference type="SUPFAM" id="SSF110997">
    <property type="entry name" value="Sporulation related repeat"/>
    <property type="match status" value="1"/>
</dbReference>
<sequence length="451" mass="50165">MKTIIIDPGHGGSDPGASYKGFLEKNYNLTIARKVRSYLLHHYQVNVTMTRTSDQTISLTERTDIANSINADYFLSIHNNASGGRGFETFIYNGQVSNQTKSIQNTIHNQVITTIKDKYNVPDRGKKRANFHVLRETKMSAILIEVLFVDNEQDLQLLNNNSFIDEVSEAIAKGTASALNLQVKSNNPLYRVIAGSFKDRQNALQRIQFLKKNNIDSFITPTTISDERYYRVQTGAYSSEKNAKQQVEALKEIGIANPFLLTTSPATPSDDSLSIEGATVLDANQLDTFAQVVNPETPVLGELYVKYGELYGVRGDVAYAQAIHETNYFRFTGIVQINQNNYAGIGATDVLNQGASFTTPEEGVHAHIQHLYAYASLNSIPDGLSLIDPRFSLVSRGSAVTWIGLNGKWAVPGDFYGQKILSIYEDMIISTIERIETQTDVLRSLLNEIKE</sequence>
<organism evidence="3 4">
    <name type="scientific">Pontibacillus yanchengensis Y32</name>
    <dbReference type="NCBI Taxonomy" id="1385514"/>
    <lineage>
        <taxon>Bacteria</taxon>
        <taxon>Bacillati</taxon>
        <taxon>Bacillota</taxon>
        <taxon>Bacilli</taxon>
        <taxon>Bacillales</taxon>
        <taxon>Bacillaceae</taxon>
        <taxon>Pontibacillus</taxon>
    </lineage>
</organism>
<protein>
    <recommendedName>
        <fullName evidence="2">SPOR domain-containing protein</fullName>
    </recommendedName>
</protein>
<evidence type="ECO:0000313" key="3">
    <source>
        <dbReference type="EMBL" id="KGP73071.1"/>
    </source>
</evidence>
<evidence type="ECO:0000259" key="2">
    <source>
        <dbReference type="PROSITE" id="PS51724"/>
    </source>
</evidence>
<proteinExistence type="predicted"/>
<name>A0A0A2TG38_9BACI</name>
<dbReference type="GO" id="GO:0004040">
    <property type="term" value="F:amidase activity"/>
    <property type="evidence" value="ECO:0007669"/>
    <property type="project" value="InterPro"/>
</dbReference>
<evidence type="ECO:0000256" key="1">
    <source>
        <dbReference type="ARBA" id="ARBA00022801"/>
    </source>
</evidence>
<dbReference type="SUPFAM" id="SSF53187">
    <property type="entry name" value="Zn-dependent exopeptidases"/>
    <property type="match status" value="1"/>
</dbReference>
<feature type="domain" description="SPOR" evidence="2">
    <location>
        <begin position="184"/>
        <end position="263"/>
    </location>
</feature>
<accession>A0A0A2TG38</accession>
<dbReference type="Proteomes" id="UP000030147">
    <property type="component" value="Unassembled WGS sequence"/>
</dbReference>
<dbReference type="InterPro" id="IPR050695">
    <property type="entry name" value="N-acetylmuramoyl_amidase_3"/>
</dbReference>
<dbReference type="PANTHER" id="PTHR30404:SF0">
    <property type="entry name" value="N-ACETYLMURAMOYL-L-ALANINE AMIDASE AMIC"/>
    <property type="match status" value="1"/>
</dbReference>